<feature type="domain" description="Methyltransferase" evidence="4">
    <location>
        <begin position="72"/>
        <end position="162"/>
    </location>
</feature>
<protein>
    <submittedName>
        <fullName evidence="5">Class I SAM-dependent methyltransferase</fullName>
        <ecNumber evidence="5">2.1.1.-</ecNumber>
    </submittedName>
</protein>
<evidence type="ECO:0000256" key="1">
    <source>
        <dbReference type="ARBA" id="ARBA00022603"/>
    </source>
</evidence>
<proteinExistence type="predicted"/>
<name>A0ABV2YR93_9ACTN</name>
<evidence type="ECO:0000256" key="3">
    <source>
        <dbReference type="ARBA" id="ARBA00022691"/>
    </source>
</evidence>
<keyword evidence="2 5" id="KW-0808">Transferase</keyword>
<dbReference type="EMBL" id="JBEZUR010000092">
    <property type="protein sequence ID" value="MEU3558253.1"/>
    <property type="molecule type" value="Genomic_DNA"/>
</dbReference>
<dbReference type="PANTHER" id="PTHR43464">
    <property type="entry name" value="METHYLTRANSFERASE"/>
    <property type="match status" value="1"/>
</dbReference>
<dbReference type="PANTHER" id="PTHR43464:SF19">
    <property type="entry name" value="UBIQUINONE BIOSYNTHESIS O-METHYLTRANSFERASE, MITOCHONDRIAL"/>
    <property type="match status" value="1"/>
</dbReference>
<sequence>MELPSKEPEIGDAFGQILAQCWAAGAAPWSAVEIIERDDGRIDAHDASTYFSEPERWAVLERWAWERAGGRILDVGCGGGRHTVPWAARGLDVMGLDASPGAVNVVRGRGVECVVGSVPDLLPGLGKFDTVTLFGNNIGLLGGPQTAHQVLDALATVTRPGGRPIGTGTDPGGDDSIHAAYHAWNVERGRSRGQARIRVRAAGIATTWFDYWFPTSEEITEVVAESACWALEELQRSPDGPGYAVILLRR</sequence>
<reference evidence="5 6" key="1">
    <citation type="submission" date="2024-06" db="EMBL/GenBank/DDBJ databases">
        <title>The Natural Products Discovery Center: Release of the First 8490 Sequenced Strains for Exploring Actinobacteria Biosynthetic Diversity.</title>
        <authorList>
            <person name="Kalkreuter E."/>
            <person name="Kautsar S.A."/>
            <person name="Yang D."/>
            <person name="Bader C.D."/>
            <person name="Teijaro C.N."/>
            <person name="Fluegel L."/>
            <person name="Davis C.M."/>
            <person name="Simpson J.R."/>
            <person name="Lauterbach L."/>
            <person name="Steele A.D."/>
            <person name="Gui C."/>
            <person name="Meng S."/>
            <person name="Li G."/>
            <person name="Viehrig K."/>
            <person name="Ye F."/>
            <person name="Su P."/>
            <person name="Kiefer A.F."/>
            <person name="Nichols A."/>
            <person name="Cepeda A.J."/>
            <person name="Yan W."/>
            <person name="Fan B."/>
            <person name="Jiang Y."/>
            <person name="Adhikari A."/>
            <person name="Zheng C.-J."/>
            <person name="Schuster L."/>
            <person name="Cowan T.M."/>
            <person name="Smanski M.J."/>
            <person name="Chevrette M.G."/>
            <person name="De Carvalho L.P.S."/>
            <person name="Shen B."/>
        </authorList>
    </citation>
    <scope>NUCLEOTIDE SEQUENCE [LARGE SCALE GENOMIC DNA]</scope>
    <source>
        <strain evidence="5 6">NPDC038104</strain>
    </source>
</reference>
<accession>A0ABV2YR93</accession>
<evidence type="ECO:0000256" key="2">
    <source>
        <dbReference type="ARBA" id="ARBA00022679"/>
    </source>
</evidence>
<dbReference type="CDD" id="cd02440">
    <property type="entry name" value="AdoMet_MTases"/>
    <property type="match status" value="1"/>
</dbReference>
<dbReference type="Pfam" id="PF13649">
    <property type="entry name" value="Methyltransf_25"/>
    <property type="match status" value="1"/>
</dbReference>
<comment type="caution">
    <text evidence="5">The sequence shown here is derived from an EMBL/GenBank/DDBJ whole genome shotgun (WGS) entry which is preliminary data.</text>
</comment>
<dbReference type="GO" id="GO:0008168">
    <property type="term" value="F:methyltransferase activity"/>
    <property type="evidence" value="ECO:0007669"/>
    <property type="project" value="UniProtKB-KW"/>
</dbReference>
<dbReference type="InterPro" id="IPR041698">
    <property type="entry name" value="Methyltransf_25"/>
</dbReference>
<dbReference type="InterPro" id="IPR029063">
    <property type="entry name" value="SAM-dependent_MTases_sf"/>
</dbReference>
<keyword evidence="6" id="KW-1185">Reference proteome</keyword>
<dbReference type="Gene3D" id="3.40.50.150">
    <property type="entry name" value="Vaccinia Virus protein VP39"/>
    <property type="match status" value="1"/>
</dbReference>
<evidence type="ECO:0000313" key="6">
    <source>
        <dbReference type="Proteomes" id="UP001550850"/>
    </source>
</evidence>
<dbReference type="EC" id="2.1.1.-" evidence="5"/>
<evidence type="ECO:0000313" key="5">
    <source>
        <dbReference type="EMBL" id="MEU3558253.1"/>
    </source>
</evidence>
<gene>
    <name evidence="5" type="ORF">AB0E65_29200</name>
</gene>
<keyword evidence="3" id="KW-0949">S-adenosyl-L-methionine</keyword>
<dbReference type="Proteomes" id="UP001550850">
    <property type="component" value="Unassembled WGS sequence"/>
</dbReference>
<evidence type="ECO:0000259" key="4">
    <source>
        <dbReference type="Pfam" id="PF13649"/>
    </source>
</evidence>
<dbReference type="GO" id="GO:0032259">
    <property type="term" value="P:methylation"/>
    <property type="evidence" value="ECO:0007669"/>
    <property type="project" value="UniProtKB-KW"/>
</dbReference>
<dbReference type="RefSeq" id="WP_159105752.1">
    <property type="nucleotide sequence ID" value="NZ_BEVZ01000012.1"/>
</dbReference>
<dbReference type="SUPFAM" id="SSF53335">
    <property type="entry name" value="S-adenosyl-L-methionine-dependent methyltransferases"/>
    <property type="match status" value="1"/>
</dbReference>
<keyword evidence="1 5" id="KW-0489">Methyltransferase</keyword>
<organism evidence="5 6">
    <name type="scientific">Streptomyces fragilis</name>
    <dbReference type="NCBI Taxonomy" id="67301"/>
    <lineage>
        <taxon>Bacteria</taxon>
        <taxon>Bacillati</taxon>
        <taxon>Actinomycetota</taxon>
        <taxon>Actinomycetes</taxon>
        <taxon>Kitasatosporales</taxon>
        <taxon>Streptomycetaceae</taxon>
        <taxon>Streptomyces</taxon>
    </lineage>
</organism>